<proteinExistence type="predicted"/>
<reference evidence="1 2" key="1">
    <citation type="submission" date="2020-02" db="EMBL/GenBank/DDBJ databases">
        <title>Integrative conjugative elements (ICEs) and plasmids drive adaptation of Pseudomonas nitroreducens strain HBP1 to wastewater environment.</title>
        <authorList>
            <person name="Sentchilo V."/>
            <person name="Carraro N."/>
            <person name="Bertelli C."/>
            <person name="van der Meer J.R."/>
        </authorList>
    </citation>
    <scope>NUCLEOTIDE SEQUENCE [LARGE SCALE GENOMIC DNA]</scope>
    <source>
        <strain evidence="1 2">HBP1</strain>
        <plasmid evidence="2">ppnihbp1_1</plasmid>
    </source>
</reference>
<geneLocation type="plasmid" evidence="2">
    <name>ppnihbp1_1</name>
</geneLocation>
<dbReference type="RefSeq" id="WP_128082531.1">
    <property type="nucleotide sequence ID" value="NZ_CP189775.1"/>
</dbReference>
<keyword evidence="1" id="KW-0614">Plasmid</keyword>
<dbReference type="EMBL" id="CP049142">
    <property type="protein sequence ID" value="QIE91613.1"/>
    <property type="molecule type" value="Genomic_DNA"/>
</dbReference>
<dbReference type="AlphaFoldDB" id="A0A6G6J8T3"/>
<name>A0A6G6J8T3_PSENT</name>
<gene>
    <name evidence="1" type="ORF">G5B91_35400</name>
</gene>
<sequence length="66" mass="7580">MPKDDEQLVIRQDANGMLHYTTDLAAGWNAHLIPLDWDDLASLEDGWVFGRAQRDQHSEFITVTRV</sequence>
<protein>
    <submittedName>
        <fullName evidence="1">Uncharacterized protein</fullName>
    </submittedName>
</protein>
<evidence type="ECO:0000313" key="1">
    <source>
        <dbReference type="EMBL" id="QIE91613.1"/>
    </source>
</evidence>
<accession>A0A6G6J8T3</accession>
<organism evidence="1 2">
    <name type="scientific">Pseudomonas nitroreducens</name>
    <dbReference type="NCBI Taxonomy" id="46680"/>
    <lineage>
        <taxon>Bacteria</taxon>
        <taxon>Pseudomonadati</taxon>
        <taxon>Pseudomonadota</taxon>
        <taxon>Gammaproteobacteria</taxon>
        <taxon>Pseudomonadales</taxon>
        <taxon>Pseudomonadaceae</taxon>
        <taxon>Pseudomonas</taxon>
    </lineage>
</organism>
<evidence type="ECO:0000313" key="2">
    <source>
        <dbReference type="Proteomes" id="UP000501063"/>
    </source>
</evidence>
<dbReference type="Proteomes" id="UP000501063">
    <property type="component" value="Plasmid pPniHBP1_1"/>
</dbReference>
<dbReference type="KEGG" id="pnt:G5B91_35400"/>